<evidence type="ECO:0000313" key="2">
    <source>
        <dbReference type="EMBL" id="AHM04338.1"/>
    </source>
</evidence>
<protein>
    <submittedName>
        <fullName evidence="2">Uncharacterized protein</fullName>
    </submittedName>
</protein>
<dbReference type="Proteomes" id="UP000019593">
    <property type="component" value="Chromosome"/>
</dbReference>
<dbReference type="HOGENOM" id="CLU_2318353_0_0_5"/>
<organism evidence="2 3">
    <name type="scientific">Roseicyclus elongatus DSM 19469</name>
    <dbReference type="NCBI Taxonomy" id="1294273"/>
    <lineage>
        <taxon>Bacteria</taxon>
        <taxon>Pseudomonadati</taxon>
        <taxon>Pseudomonadota</taxon>
        <taxon>Alphaproteobacteria</taxon>
        <taxon>Rhodobacterales</taxon>
        <taxon>Roseobacteraceae</taxon>
        <taxon>Roseicyclus</taxon>
    </lineage>
</organism>
<feature type="region of interest" description="Disordered" evidence="1">
    <location>
        <begin position="73"/>
        <end position="99"/>
    </location>
</feature>
<accession>W8RT64</accession>
<proteinExistence type="predicted"/>
<gene>
    <name evidence="2" type="ORF">roselon_01985</name>
</gene>
<dbReference type="EMBL" id="CP004372">
    <property type="protein sequence ID" value="AHM04338.1"/>
    <property type="molecule type" value="Genomic_DNA"/>
</dbReference>
<keyword evidence="3" id="KW-1185">Reference proteome</keyword>
<reference evidence="2 3" key="1">
    <citation type="submission" date="2013-03" db="EMBL/GenBank/DDBJ databases">
        <authorList>
            <person name="Fiebig A."/>
            <person name="Goeker M."/>
            <person name="Klenk H.-P.P."/>
        </authorList>
    </citation>
    <scope>NUCLEOTIDE SEQUENCE [LARGE SCALE GENOMIC DNA]</scope>
    <source>
        <strain evidence="3">DSM 19469</strain>
    </source>
</reference>
<feature type="compositionally biased region" description="Basic residues" evidence="1">
    <location>
        <begin position="79"/>
        <end position="99"/>
    </location>
</feature>
<dbReference type="KEGG" id="red:roselon_01985"/>
<sequence length="99" mass="11070">MGLGRGCGHRGPCVFNAEHMSHLASAEKSEFQLLAEKGRSRALGMIRAADATTARKRPAARFVRCGAQCKQGLVPPRPNRARVGRRLTRRRRPRPRLDR</sequence>
<name>W8RT64_9RHOB</name>
<evidence type="ECO:0000313" key="3">
    <source>
        <dbReference type="Proteomes" id="UP000019593"/>
    </source>
</evidence>
<evidence type="ECO:0000256" key="1">
    <source>
        <dbReference type="SAM" id="MobiDB-lite"/>
    </source>
</evidence>
<dbReference type="AlphaFoldDB" id="W8RT64"/>